<keyword evidence="7" id="KW-1133">Transmembrane helix</keyword>
<keyword evidence="2 6" id="KW-0699">rRNA-binding</keyword>
<dbReference type="HAMAP" id="MF_01337_A">
    <property type="entry name" value="Ribosomal_uL18_A"/>
    <property type="match status" value="1"/>
</dbReference>
<dbReference type="InterPro" id="IPR057267">
    <property type="entry name" value="Rbsml_uL18_arch"/>
</dbReference>
<gene>
    <name evidence="6" type="primary">rpl18</name>
    <name evidence="9" type="ORF">ENU08_02715</name>
    <name evidence="8" type="ORF">ENU41_08650</name>
</gene>
<evidence type="ECO:0000313" key="8">
    <source>
        <dbReference type="EMBL" id="HGQ36722.1"/>
    </source>
</evidence>
<evidence type="ECO:0000256" key="2">
    <source>
        <dbReference type="ARBA" id="ARBA00022730"/>
    </source>
</evidence>
<dbReference type="EMBL" id="DTCK01000045">
    <property type="protein sequence ID" value="HGQ36722.1"/>
    <property type="molecule type" value="Genomic_DNA"/>
</dbReference>
<evidence type="ECO:0000256" key="7">
    <source>
        <dbReference type="SAM" id="Phobius"/>
    </source>
</evidence>
<dbReference type="SUPFAM" id="SSF53137">
    <property type="entry name" value="Translational machinery components"/>
    <property type="match status" value="1"/>
</dbReference>
<dbReference type="AlphaFoldDB" id="A0A7C4JJF8"/>
<keyword evidence="3 6" id="KW-0694">RNA-binding</keyword>
<evidence type="ECO:0000256" key="1">
    <source>
        <dbReference type="ARBA" id="ARBA00007116"/>
    </source>
</evidence>
<keyword evidence="4 6" id="KW-0689">Ribosomal protein</keyword>
<dbReference type="InterPro" id="IPR057268">
    <property type="entry name" value="Ribosomal_L18"/>
</dbReference>
<dbReference type="PANTHER" id="PTHR23410">
    <property type="entry name" value="RIBOSOMAL PROTEIN L5-RELATED"/>
    <property type="match status" value="1"/>
</dbReference>
<evidence type="ECO:0000256" key="3">
    <source>
        <dbReference type="ARBA" id="ARBA00022884"/>
    </source>
</evidence>
<dbReference type="NCBIfam" id="NF006342">
    <property type="entry name" value="PRK08569.1"/>
    <property type="match status" value="1"/>
</dbReference>
<dbReference type="Gene3D" id="3.30.420.100">
    <property type="match status" value="1"/>
</dbReference>
<protein>
    <recommendedName>
        <fullName evidence="6">Large ribosomal subunit protein uL18</fullName>
    </recommendedName>
</protein>
<reference evidence="9" key="1">
    <citation type="journal article" date="2020" name="mSystems">
        <title>Genome- and Community-Level Interaction Insights into Carbon Utilization and Element Cycling Functions of Hydrothermarchaeota in Hydrothermal Sediment.</title>
        <authorList>
            <person name="Zhou Z."/>
            <person name="Liu Y."/>
            <person name="Xu W."/>
            <person name="Pan J."/>
            <person name="Luo Z.H."/>
            <person name="Li M."/>
        </authorList>
    </citation>
    <scope>NUCLEOTIDE SEQUENCE [LARGE SCALE GENOMIC DNA]</scope>
    <source>
        <strain evidence="9">SpSt-637</strain>
        <strain evidence="8">SpSt-667</strain>
    </source>
</reference>
<accession>A0A7C4JJF8</accession>
<dbReference type="PANTHER" id="PTHR23410:SF12">
    <property type="entry name" value="LARGE RIBOSOMAL SUBUNIT PROTEIN UL18"/>
    <property type="match status" value="1"/>
</dbReference>
<comment type="caution">
    <text evidence="9">The sequence shown here is derived from an EMBL/GenBank/DDBJ whole genome shotgun (WGS) entry which is preliminary data.</text>
</comment>
<keyword evidence="5 6" id="KW-0687">Ribonucleoprotein</keyword>
<dbReference type="GO" id="GO:0003735">
    <property type="term" value="F:structural constituent of ribosome"/>
    <property type="evidence" value="ECO:0007669"/>
    <property type="project" value="InterPro"/>
</dbReference>
<dbReference type="GO" id="GO:0022625">
    <property type="term" value="C:cytosolic large ribosomal subunit"/>
    <property type="evidence" value="ECO:0007669"/>
    <property type="project" value="TreeGrafter"/>
</dbReference>
<dbReference type="Pfam" id="PF17144">
    <property type="entry name" value="Ribosomal_L5e"/>
    <property type="match status" value="2"/>
</dbReference>
<dbReference type="GO" id="GO:0008097">
    <property type="term" value="F:5S rRNA binding"/>
    <property type="evidence" value="ECO:0007669"/>
    <property type="project" value="InterPro"/>
</dbReference>
<evidence type="ECO:0000313" key="9">
    <source>
        <dbReference type="EMBL" id="HGQ64140.1"/>
    </source>
</evidence>
<dbReference type="EMBL" id="DTBD01000020">
    <property type="protein sequence ID" value="HGQ64140.1"/>
    <property type="molecule type" value="Genomic_DNA"/>
</dbReference>
<comment type="function">
    <text evidence="6">This is one of the proteins that bind and probably mediate the attachment of the 5S RNA into the large ribosomal subunit, where it forms part of the central protuberance.</text>
</comment>
<comment type="similarity">
    <text evidence="1 6">Belongs to the universal ribosomal protein uL18 family.</text>
</comment>
<evidence type="ECO:0000256" key="6">
    <source>
        <dbReference type="HAMAP-Rule" id="MF_01337"/>
    </source>
</evidence>
<keyword evidence="7" id="KW-0812">Transmembrane</keyword>
<name>A0A7C4JJF8_9CREN</name>
<organism evidence="9">
    <name type="scientific">Ignisphaera aggregans</name>
    <dbReference type="NCBI Taxonomy" id="334771"/>
    <lineage>
        <taxon>Archaea</taxon>
        <taxon>Thermoproteota</taxon>
        <taxon>Thermoprotei</taxon>
        <taxon>Desulfurococcales</taxon>
        <taxon>Desulfurococcaceae</taxon>
        <taxon>Ignisphaera</taxon>
    </lineage>
</organism>
<evidence type="ECO:0000256" key="4">
    <source>
        <dbReference type="ARBA" id="ARBA00022980"/>
    </source>
</evidence>
<comment type="subunit">
    <text evidence="6">Part of the 50S ribosomal subunit. Contacts the 5S and 23S rRNAs.</text>
</comment>
<feature type="transmembrane region" description="Helical" evidence="7">
    <location>
        <begin position="43"/>
        <end position="62"/>
    </location>
</feature>
<sequence length="217" mass="24736">MAKNAKYRIPKRRRREGKTNYYKRYEMLKTNKIRAVVRKTNKYIMVQFVYATAVGDFTIVAAHSRELVKLFGWRGGTKNTPAAYLTGLLAGLRAKNIGILYAVPDIGLHRQTKGAKIFAIIKGIKDAGVEIPCSEEMFPSEDRIRGLVIAEYAKMLSESNIEKYTKQFSLIIKTGLDPRNLPQHFEEVYQKIINIYNSIPQSSEAIQLIESLTTVHH</sequence>
<evidence type="ECO:0000256" key="5">
    <source>
        <dbReference type="ARBA" id="ARBA00023274"/>
    </source>
</evidence>
<keyword evidence="7" id="KW-0472">Membrane</keyword>
<proteinExistence type="inferred from homology"/>
<dbReference type="GO" id="GO:0000027">
    <property type="term" value="P:ribosomal large subunit assembly"/>
    <property type="evidence" value="ECO:0007669"/>
    <property type="project" value="TreeGrafter"/>
</dbReference>
<dbReference type="CDD" id="cd00432">
    <property type="entry name" value="Ribosomal_L18_L5e"/>
    <property type="match status" value="1"/>
</dbReference>
<dbReference type="InterPro" id="IPR005485">
    <property type="entry name" value="Rbsml_uL18_euk_arch"/>
</dbReference>
<dbReference type="GO" id="GO:0006412">
    <property type="term" value="P:translation"/>
    <property type="evidence" value="ECO:0007669"/>
    <property type="project" value="UniProtKB-UniRule"/>
</dbReference>